<proteinExistence type="predicted"/>
<feature type="non-terminal residue" evidence="2">
    <location>
        <position position="492"/>
    </location>
</feature>
<organism evidence="2 3">
    <name type="scientific">Dendrothele bispora (strain CBS 962.96)</name>
    <dbReference type="NCBI Taxonomy" id="1314807"/>
    <lineage>
        <taxon>Eukaryota</taxon>
        <taxon>Fungi</taxon>
        <taxon>Dikarya</taxon>
        <taxon>Basidiomycota</taxon>
        <taxon>Agaricomycotina</taxon>
        <taxon>Agaricomycetes</taxon>
        <taxon>Agaricomycetidae</taxon>
        <taxon>Agaricales</taxon>
        <taxon>Agaricales incertae sedis</taxon>
        <taxon>Dendrothele</taxon>
    </lineage>
</organism>
<feature type="non-terminal residue" evidence="2">
    <location>
        <position position="1"/>
    </location>
</feature>
<evidence type="ECO:0000313" key="2">
    <source>
        <dbReference type="EMBL" id="THU79881.1"/>
    </source>
</evidence>
<reference evidence="2 3" key="1">
    <citation type="journal article" date="2019" name="Nat. Ecol. Evol.">
        <title>Megaphylogeny resolves global patterns of mushroom evolution.</title>
        <authorList>
            <person name="Varga T."/>
            <person name="Krizsan K."/>
            <person name="Foldi C."/>
            <person name="Dima B."/>
            <person name="Sanchez-Garcia M."/>
            <person name="Sanchez-Ramirez S."/>
            <person name="Szollosi G.J."/>
            <person name="Szarkandi J.G."/>
            <person name="Papp V."/>
            <person name="Albert L."/>
            <person name="Andreopoulos W."/>
            <person name="Angelini C."/>
            <person name="Antonin V."/>
            <person name="Barry K.W."/>
            <person name="Bougher N.L."/>
            <person name="Buchanan P."/>
            <person name="Buyck B."/>
            <person name="Bense V."/>
            <person name="Catcheside P."/>
            <person name="Chovatia M."/>
            <person name="Cooper J."/>
            <person name="Damon W."/>
            <person name="Desjardin D."/>
            <person name="Finy P."/>
            <person name="Geml J."/>
            <person name="Haridas S."/>
            <person name="Hughes K."/>
            <person name="Justo A."/>
            <person name="Karasinski D."/>
            <person name="Kautmanova I."/>
            <person name="Kiss B."/>
            <person name="Kocsube S."/>
            <person name="Kotiranta H."/>
            <person name="LaButti K.M."/>
            <person name="Lechner B.E."/>
            <person name="Liimatainen K."/>
            <person name="Lipzen A."/>
            <person name="Lukacs Z."/>
            <person name="Mihaltcheva S."/>
            <person name="Morgado L.N."/>
            <person name="Niskanen T."/>
            <person name="Noordeloos M.E."/>
            <person name="Ohm R.A."/>
            <person name="Ortiz-Santana B."/>
            <person name="Ovrebo C."/>
            <person name="Racz N."/>
            <person name="Riley R."/>
            <person name="Savchenko A."/>
            <person name="Shiryaev A."/>
            <person name="Soop K."/>
            <person name="Spirin V."/>
            <person name="Szebenyi C."/>
            <person name="Tomsovsky M."/>
            <person name="Tulloss R.E."/>
            <person name="Uehling J."/>
            <person name="Grigoriev I.V."/>
            <person name="Vagvolgyi C."/>
            <person name="Papp T."/>
            <person name="Martin F.M."/>
            <person name="Miettinen O."/>
            <person name="Hibbett D.S."/>
            <person name="Nagy L.G."/>
        </authorList>
    </citation>
    <scope>NUCLEOTIDE SEQUENCE [LARGE SCALE GENOMIC DNA]</scope>
    <source>
        <strain evidence="2 3">CBS 962.96</strain>
    </source>
</reference>
<feature type="compositionally biased region" description="Basic and acidic residues" evidence="1">
    <location>
        <begin position="466"/>
        <end position="475"/>
    </location>
</feature>
<name>A0A4S8KVR9_DENBC</name>
<accession>A0A4S8KVR9</accession>
<dbReference type="AlphaFoldDB" id="A0A4S8KVR9"/>
<dbReference type="Proteomes" id="UP000297245">
    <property type="component" value="Unassembled WGS sequence"/>
</dbReference>
<evidence type="ECO:0000313" key="3">
    <source>
        <dbReference type="Proteomes" id="UP000297245"/>
    </source>
</evidence>
<keyword evidence="3" id="KW-1185">Reference proteome</keyword>
<evidence type="ECO:0000256" key="1">
    <source>
        <dbReference type="SAM" id="MobiDB-lite"/>
    </source>
</evidence>
<feature type="compositionally biased region" description="Acidic residues" evidence="1">
    <location>
        <begin position="455"/>
        <end position="465"/>
    </location>
</feature>
<sequence>KTKTKTITLSDSDSAMDSTLDEVRRKRRSGQLSKIDLKKWSKVLNGPVDGTRAAFITHLRLLARFYDEDAKPAPVPEHLRQKFERRFTTNKAYKLILRPITQETQQAIQQEVNKVTSVTNSKSSSTHLRNLARIPASKLVSILSDVRSFGLEQWWPDYTGAPDSNYNNAHRAIAIKTFTDSVLTHTYNHLTPNRAQASHIPFLTALYDSYVHATLKSQVLAEEKNPGSLQRQGEKGSVYKRRKRLRKARVQYLIDQGFPPRVVDLFRDNDCVSEDEWDSGVLYKLDKPGRSHKVTQLAEKIDERIRTSNLYSKRKGLRQPAIRQPLPPGKTLTPILTTLPSSKVPIDWYDPAFFNAQDVRTRMVYCGRPPLVGLPANIDNLFNDESDRLKLQTDKDFMDAEGTEIFNQYRLPTIEMLRNVAGVGNKPETEMLTEQQKEEAELVVKALARLNRIDDSDDDEDDEEQPVDKGKRKAVEPAVDETQAGPSKKKAK</sequence>
<gene>
    <name evidence="2" type="ORF">K435DRAFT_610032</name>
</gene>
<protein>
    <submittedName>
        <fullName evidence="2">Uncharacterized protein</fullName>
    </submittedName>
</protein>
<feature type="region of interest" description="Disordered" evidence="1">
    <location>
        <begin position="451"/>
        <end position="492"/>
    </location>
</feature>
<dbReference type="EMBL" id="ML179964">
    <property type="protein sequence ID" value="THU79881.1"/>
    <property type="molecule type" value="Genomic_DNA"/>
</dbReference>
<dbReference type="OrthoDB" id="3056461at2759"/>